<evidence type="ECO:0000256" key="12">
    <source>
        <dbReference type="SAM" id="Phobius"/>
    </source>
</evidence>
<evidence type="ECO:0000256" key="8">
    <source>
        <dbReference type="ARBA" id="ARBA00023065"/>
    </source>
</evidence>
<proteinExistence type="inferred from homology"/>
<dbReference type="Gene3D" id="1.20.1730.10">
    <property type="entry name" value="Sodium/glucose cotransporter"/>
    <property type="match status" value="1"/>
</dbReference>
<keyword evidence="6 12" id="KW-1133">Transmembrane helix</keyword>
<feature type="transmembrane region" description="Helical" evidence="12">
    <location>
        <begin position="212"/>
        <end position="232"/>
    </location>
</feature>
<keyword evidence="14" id="KW-1185">Reference proteome</keyword>
<feature type="transmembrane region" description="Helical" evidence="12">
    <location>
        <begin position="278"/>
        <end position="300"/>
    </location>
</feature>
<protein>
    <recommendedName>
        <fullName evidence="15">Sodium-coupled monocarboxylate transporter 1</fullName>
    </recommendedName>
</protein>
<dbReference type="InterPro" id="IPR051163">
    <property type="entry name" value="Sodium:Solute_Symporter_SSF"/>
</dbReference>
<name>A0A8K0P0N3_LADFU</name>
<organism evidence="13 14">
    <name type="scientific">Ladona fulva</name>
    <name type="common">Scarce chaser dragonfly</name>
    <name type="synonym">Libellula fulva</name>
    <dbReference type="NCBI Taxonomy" id="123851"/>
    <lineage>
        <taxon>Eukaryota</taxon>
        <taxon>Metazoa</taxon>
        <taxon>Ecdysozoa</taxon>
        <taxon>Arthropoda</taxon>
        <taxon>Hexapoda</taxon>
        <taxon>Insecta</taxon>
        <taxon>Pterygota</taxon>
        <taxon>Palaeoptera</taxon>
        <taxon>Odonata</taxon>
        <taxon>Epiprocta</taxon>
        <taxon>Anisoptera</taxon>
        <taxon>Libelluloidea</taxon>
        <taxon>Libellulidae</taxon>
        <taxon>Ladona</taxon>
    </lineage>
</organism>
<dbReference type="InterPro" id="IPR001734">
    <property type="entry name" value="Na/solute_symporter"/>
</dbReference>
<evidence type="ECO:0000313" key="13">
    <source>
        <dbReference type="EMBL" id="KAG8229116.1"/>
    </source>
</evidence>
<feature type="transmembrane region" description="Helical" evidence="12">
    <location>
        <begin position="118"/>
        <end position="138"/>
    </location>
</feature>
<dbReference type="GO" id="GO:0006814">
    <property type="term" value="P:sodium ion transport"/>
    <property type="evidence" value="ECO:0007669"/>
    <property type="project" value="UniProtKB-KW"/>
</dbReference>
<keyword evidence="4" id="KW-1003">Cell membrane</keyword>
<comment type="caution">
    <text evidence="13">The sequence shown here is derived from an EMBL/GenBank/DDBJ whole genome shotgun (WGS) entry which is preliminary data.</text>
</comment>
<dbReference type="PANTHER" id="PTHR42985">
    <property type="entry name" value="SODIUM-COUPLED MONOCARBOXYLATE TRANSPORTER"/>
    <property type="match status" value="1"/>
</dbReference>
<sequence length="544" mass="59333">MATTVSIVTDEFPGTFDHVSTVTEDIHQHVRSSPHHQSFSIFDYCLFSGMLAVSAFIGVYFAFIAKQKQNTTSEYLMGGKTMGIVPISMSLVASYISGITLLGMSAEMYTYGTQYSTALFGLLTASILCGTCFMPVFYKLQLNTSYEVPKDSFHAKYPNADNLSHWQYLEVRFDRKVRLLGSILFLIGCFLYIPIVIYLPALAFSQVTGVNIHLITPVVCLVCIFYTSLGGLKAVVWTDALQTIMMFGGMLVVICIGTVAVGGVAAVMDLDPTIRHTFWNTAIASGFAWTTHFSVNQAMVQRFLAMPTIRKANIVIFIFSIGVLFITVISLYAGLLIYASYHDCDLISSKVVRASDQLLPYFVMDVASSIPGLPGLFMAGVFSAALSSMSTGLNSMAGVMYEDFIRPNLKVKISEERASHIMKVICIIIGVLCVCMVFIVEHLGAVIQVSGSLGGITTGPMLAIFVLGMFFPWANATGTFAGGITALVIMGYISFGTQAAIANGKITFEKKPVTLEGCTFLPESVLQSMMNERELSLVELPHWL</sequence>
<dbReference type="EMBL" id="KZ308411">
    <property type="protein sequence ID" value="KAG8229116.1"/>
    <property type="molecule type" value="Genomic_DNA"/>
</dbReference>
<dbReference type="OrthoDB" id="6132759at2759"/>
<comment type="similarity">
    <text evidence="2 11">Belongs to the sodium:solute symporter (SSF) (TC 2.A.21) family.</text>
</comment>
<dbReference type="CDD" id="cd11492">
    <property type="entry name" value="SLC5sbd_NIS-SMVT"/>
    <property type="match status" value="1"/>
</dbReference>
<feature type="transmembrane region" description="Helical" evidence="12">
    <location>
        <begin position="452"/>
        <end position="474"/>
    </location>
</feature>
<reference evidence="13" key="1">
    <citation type="submission" date="2013-04" db="EMBL/GenBank/DDBJ databases">
        <authorList>
            <person name="Qu J."/>
            <person name="Murali S.C."/>
            <person name="Bandaranaike D."/>
            <person name="Bellair M."/>
            <person name="Blankenburg K."/>
            <person name="Chao H."/>
            <person name="Dinh H."/>
            <person name="Doddapaneni H."/>
            <person name="Downs B."/>
            <person name="Dugan-Rocha S."/>
            <person name="Elkadiri S."/>
            <person name="Gnanaolivu R.D."/>
            <person name="Hernandez B."/>
            <person name="Javaid M."/>
            <person name="Jayaseelan J.C."/>
            <person name="Lee S."/>
            <person name="Li M."/>
            <person name="Ming W."/>
            <person name="Munidasa M."/>
            <person name="Muniz J."/>
            <person name="Nguyen L."/>
            <person name="Ongeri F."/>
            <person name="Osuji N."/>
            <person name="Pu L.-L."/>
            <person name="Puazo M."/>
            <person name="Qu C."/>
            <person name="Quiroz J."/>
            <person name="Raj R."/>
            <person name="Weissenberger G."/>
            <person name="Xin Y."/>
            <person name="Zou X."/>
            <person name="Han Y."/>
            <person name="Richards S."/>
            <person name="Worley K."/>
            <person name="Muzny D."/>
            <person name="Gibbs R."/>
        </authorList>
    </citation>
    <scope>NUCLEOTIDE SEQUENCE</scope>
    <source>
        <strain evidence="13">Sampled in the wild</strain>
    </source>
</reference>
<evidence type="ECO:0000256" key="7">
    <source>
        <dbReference type="ARBA" id="ARBA00023053"/>
    </source>
</evidence>
<evidence type="ECO:0000256" key="2">
    <source>
        <dbReference type="ARBA" id="ARBA00006434"/>
    </source>
</evidence>
<dbReference type="Proteomes" id="UP000792457">
    <property type="component" value="Unassembled WGS sequence"/>
</dbReference>
<feature type="transmembrane region" description="Helical" evidence="12">
    <location>
        <begin position="84"/>
        <end position="106"/>
    </location>
</feature>
<keyword evidence="7" id="KW-0915">Sodium</keyword>
<evidence type="ECO:0000256" key="1">
    <source>
        <dbReference type="ARBA" id="ARBA00004651"/>
    </source>
</evidence>
<feature type="transmembrane region" description="Helical" evidence="12">
    <location>
        <begin position="244"/>
        <end position="266"/>
    </location>
</feature>
<feature type="transmembrane region" description="Helical" evidence="12">
    <location>
        <begin position="312"/>
        <end position="338"/>
    </location>
</feature>
<dbReference type="PANTHER" id="PTHR42985:SF21">
    <property type="entry name" value="SODIUM-DEPENDENT MULTIVITAMIN TRANSPORTER-LIKE PROTEIN"/>
    <property type="match status" value="1"/>
</dbReference>
<evidence type="ECO:0000256" key="3">
    <source>
        <dbReference type="ARBA" id="ARBA00022448"/>
    </source>
</evidence>
<keyword evidence="8" id="KW-0406">Ion transport</keyword>
<dbReference type="GO" id="GO:0005886">
    <property type="term" value="C:plasma membrane"/>
    <property type="evidence" value="ECO:0007669"/>
    <property type="project" value="UniProtKB-SubCell"/>
</dbReference>
<dbReference type="PROSITE" id="PS50283">
    <property type="entry name" value="NA_SOLUT_SYMP_3"/>
    <property type="match status" value="1"/>
</dbReference>
<dbReference type="AlphaFoldDB" id="A0A8K0P0N3"/>
<dbReference type="InterPro" id="IPR038377">
    <property type="entry name" value="Na/Glc_symporter_sf"/>
</dbReference>
<feature type="transmembrane region" description="Helical" evidence="12">
    <location>
        <begin position="384"/>
        <end position="401"/>
    </location>
</feature>
<comment type="subcellular location">
    <subcellularLocation>
        <location evidence="1">Cell membrane</location>
        <topology evidence="1">Multi-pass membrane protein</topology>
    </subcellularLocation>
</comment>
<accession>A0A8K0P0N3</accession>
<feature type="transmembrane region" description="Helical" evidence="12">
    <location>
        <begin position="480"/>
        <end position="501"/>
    </location>
</feature>
<evidence type="ECO:0000313" key="14">
    <source>
        <dbReference type="Proteomes" id="UP000792457"/>
    </source>
</evidence>
<feature type="transmembrane region" description="Helical" evidence="12">
    <location>
        <begin position="421"/>
        <end position="440"/>
    </location>
</feature>
<gene>
    <name evidence="13" type="ORF">J437_LFUL009585</name>
</gene>
<keyword evidence="10" id="KW-0739">Sodium transport</keyword>
<evidence type="ECO:0000256" key="5">
    <source>
        <dbReference type="ARBA" id="ARBA00022692"/>
    </source>
</evidence>
<reference evidence="13" key="2">
    <citation type="submission" date="2017-10" db="EMBL/GenBank/DDBJ databases">
        <title>Ladona fulva Genome sequencing and assembly.</title>
        <authorList>
            <person name="Murali S."/>
            <person name="Richards S."/>
            <person name="Bandaranaike D."/>
            <person name="Bellair M."/>
            <person name="Blankenburg K."/>
            <person name="Chao H."/>
            <person name="Dinh H."/>
            <person name="Doddapaneni H."/>
            <person name="Dugan-Rocha S."/>
            <person name="Elkadiri S."/>
            <person name="Gnanaolivu R."/>
            <person name="Hernandez B."/>
            <person name="Skinner E."/>
            <person name="Javaid M."/>
            <person name="Lee S."/>
            <person name="Li M."/>
            <person name="Ming W."/>
            <person name="Munidasa M."/>
            <person name="Muniz J."/>
            <person name="Nguyen L."/>
            <person name="Hughes D."/>
            <person name="Osuji N."/>
            <person name="Pu L.-L."/>
            <person name="Puazo M."/>
            <person name="Qu C."/>
            <person name="Quiroz J."/>
            <person name="Raj R."/>
            <person name="Weissenberger G."/>
            <person name="Xin Y."/>
            <person name="Zou X."/>
            <person name="Han Y."/>
            <person name="Worley K."/>
            <person name="Muzny D."/>
            <person name="Gibbs R."/>
        </authorList>
    </citation>
    <scope>NUCLEOTIDE SEQUENCE</scope>
    <source>
        <strain evidence="13">Sampled in the wild</strain>
    </source>
</reference>
<feature type="transmembrane region" description="Helical" evidence="12">
    <location>
        <begin position="179"/>
        <end position="200"/>
    </location>
</feature>
<evidence type="ECO:0000256" key="11">
    <source>
        <dbReference type="RuleBase" id="RU362091"/>
    </source>
</evidence>
<evidence type="ECO:0000256" key="6">
    <source>
        <dbReference type="ARBA" id="ARBA00022989"/>
    </source>
</evidence>
<keyword evidence="5 12" id="KW-0812">Transmembrane</keyword>
<evidence type="ECO:0000256" key="4">
    <source>
        <dbReference type="ARBA" id="ARBA00022475"/>
    </source>
</evidence>
<feature type="transmembrane region" description="Helical" evidence="12">
    <location>
        <begin position="41"/>
        <end position="63"/>
    </location>
</feature>
<keyword evidence="3" id="KW-0813">Transport</keyword>
<dbReference type="Pfam" id="PF00474">
    <property type="entry name" value="SSF"/>
    <property type="match status" value="1"/>
</dbReference>
<evidence type="ECO:0000256" key="9">
    <source>
        <dbReference type="ARBA" id="ARBA00023136"/>
    </source>
</evidence>
<keyword evidence="9 12" id="KW-0472">Membrane</keyword>
<evidence type="ECO:0000256" key="10">
    <source>
        <dbReference type="ARBA" id="ARBA00023201"/>
    </source>
</evidence>
<dbReference type="GO" id="GO:0015293">
    <property type="term" value="F:symporter activity"/>
    <property type="evidence" value="ECO:0007669"/>
    <property type="project" value="TreeGrafter"/>
</dbReference>
<dbReference type="NCBIfam" id="TIGR00813">
    <property type="entry name" value="sss"/>
    <property type="match status" value="1"/>
</dbReference>
<evidence type="ECO:0008006" key="15">
    <source>
        <dbReference type="Google" id="ProtNLM"/>
    </source>
</evidence>